<keyword evidence="4" id="KW-1185">Reference proteome</keyword>
<accession>A0ABT5UDB5</accession>
<keyword evidence="3" id="KW-0560">Oxidoreductase</keyword>
<dbReference type="PANTHER" id="PTHR20883:SF15">
    <property type="entry name" value="PHYTANOYL-COA DIOXYGENASE DOMAIN-CONTAINING PROTEIN 1"/>
    <property type="match status" value="1"/>
</dbReference>
<dbReference type="InterPro" id="IPR008775">
    <property type="entry name" value="Phytyl_CoA_dOase-like"/>
</dbReference>
<comment type="caution">
    <text evidence="3">The sequence shown here is derived from an EMBL/GenBank/DDBJ whole genome shotgun (WGS) entry which is preliminary data.</text>
</comment>
<proteinExistence type="predicted"/>
<dbReference type="EMBL" id="JAPMOU010000033">
    <property type="protein sequence ID" value="MDE1464363.1"/>
    <property type="molecule type" value="Genomic_DNA"/>
</dbReference>
<keyword evidence="2" id="KW-0408">Iron</keyword>
<name>A0ABT5UDB5_9GAMM</name>
<dbReference type="Proteomes" id="UP001528823">
    <property type="component" value="Unassembled WGS sequence"/>
</dbReference>
<dbReference type="SUPFAM" id="SSF51197">
    <property type="entry name" value="Clavaminate synthase-like"/>
    <property type="match status" value="1"/>
</dbReference>
<protein>
    <submittedName>
        <fullName evidence="3">Phytanoyl-CoA dioxygenase family protein</fullName>
    </submittedName>
</protein>
<evidence type="ECO:0000256" key="1">
    <source>
        <dbReference type="ARBA" id="ARBA00022723"/>
    </source>
</evidence>
<gene>
    <name evidence="3" type="ORF">ORQ98_20585</name>
</gene>
<dbReference type="GO" id="GO:0051213">
    <property type="term" value="F:dioxygenase activity"/>
    <property type="evidence" value="ECO:0007669"/>
    <property type="project" value="UniProtKB-KW"/>
</dbReference>
<organism evidence="3 4">
    <name type="scientific">Spartinivicinus poritis</name>
    <dbReference type="NCBI Taxonomy" id="2994640"/>
    <lineage>
        <taxon>Bacteria</taxon>
        <taxon>Pseudomonadati</taxon>
        <taxon>Pseudomonadota</taxon>
        <taxon>Gammaproteobacteria</taxon>
        <taxon>Oceanospirillales</taxon>
        <taxon>Zooshikellaceae</taxon>
        <taxon>Spartinivicinus</taxon>
    </lineage>
</organism>
<dbReference type="PANTHER" id="PTHR20883">
    <property type="entry name" value="PHYTANOYL-COA DIOXYGENASE DOMAIN CONTAINING 1"/>
    <property type="match status" value="1"/>
</dbReference>
<keyword evidence="1" id="KW-0479">Metal-binding</keyword>
<evidence type="ECO:0000256" key="2">
    <source>
        <dbReference type="ARBA" id="ARBA00023004"/>
    </source>
</evidence>
<reference evidence="3 4" key="1">
    <citation type="submission" date="2022-11" db="EMBL/GenBank/DDBJ databases">
        <title>Spartinivicinus poritis sp. nov., isolated from scleractinian coral Porites lutea.</title>
        <authorList>
            <person name="Zhang G."/>
            <person name="Cai L."/>
            <person name="Wei Q."/>
        </authorList>
    </citation>
    <scope>NUCLEOTIDE SEQUENCE [LARGE SCALE GENOMIC DNA]</scope>
    <source>
        <strain evidence="3 4">A2-2</strain>
    </source>
</reference>
<dbReference type="Gene3D" id="2.60.120.620">
    <property type="entry name" value="q2cbj1_9rhob like domain"/>
    <property type="match status" value="1"/>
</dbReference>
<keyword evidence="3" id="KW-0223">Dioxygenase</keyword>
<sequence>MDARVREINKPQQFNWSQQPGMASDAWQFYDENGFLIINDFIPKPICQQLMGQAEAIVDNHCQQENQQHKNNGEEQPVIFSTRQRQHDKSRYFIESANDIRCFYEELAMDDDGCLPRKKQHAINKIGHALHRFDPVFKQFVENHQLNQLINQLPLSVPKIIQSMIIFKQPYIGGEVNCHQDAAFLYTEPTSVIGLWLALEDATIENGCLYALPGGHRQGLAKRYCRQDGEMYMVDLQNIEWDTSAAIPLEVTQGSLIILNGLLPHFSKQNHSNRSRQALTLHLIDEERHYLEDNWLQVNN</sequence>
<dbReference type="RefSeq" id="WP_274690690.1">
    <property type="nucleotide sequence ID" value="NZ_JAPMOU010000033.1"/>
</dbReference>
<evidence type="ECO:0000313" key="3">
    <source>
        <dbReference type="EMBL" id="MDE1464363.1"/>
    </source>
</evidence>
<dbReference type="Pfam" id="PF05721">
    <property type="entry name" value="PhyH"/>
    <property type="match status" value="1"/>
</dbReference>
<evidence type="ECO:0000313" key="4">
    <source>
        <dbReference type="Proteomes" id="UP001528823"/>
    </source>
</evidence>